<comment type="caution">
    <text evidence="2">The sequence shown here is derived from an EMBL/GenBank/DDBJ whole genome shotgun (WGS) entry which is preliminary data.</text>
</comment>
<dbReference type="Proteomes" id="UP001589890">
    <property type="component" value="Unassembled WGS sequence"/>
</dbReference>
<gene>
    <name evidence="2" type="ORF">ACFFGN_35280</name>
</gene>
<dbReference type="Gene3D" id="3.40.390.10">
    <property type="entry name" value="Collagenase (Catalytic Domain)"/>
    <property type="match status" value="1"/>
</dbReference>
<dbReference type="SUPFAM" id="SSF55486">
    <property type="entry name" value="Metalloproteases ('zincins'), catalytic domain"/>
    <property type="match status" value="1"/>
</dbReference>
<protein>
    <submittedName>
        <fullName evidence="2">Uncharacterized protein</fullName>
    </submittedName>
</protein>
<dbReference type="SUPFAM" id="SSF69318">
    <property type="entry name" value="Integrin alpha N-terminal domain"/>
    <property type="match status" value="1"/>
</dbReference>
<name>A0ABV6QXL7_9ACTN</name>
<feature type="chain" id="PRO_5046751697" evidence="1">
    <location>
        <begin position="27"/>
        <end position="389"/>
    </location>
</feature>
<feature type="signal peptide" evidence="1">
    <location>
        <begin position="1"/>
        <end position="26"/>
    </location>
</feature>
<organism evidence="2 3">
    <name type="scientific">Kribbella deserti</name>
    <dbReference type="NCBI Taxonomy" id="1926257"/>
    <lineage>
        <taxon>Bacteria</taxon>
        <taxon>Bacillati</taxon>
        <taxon>Actinomycetota</taxon>
        <taxon>Actinomycetes</taxon>
        <taxon>Propionibacteriales</taxon>
        <taxon>Kribbellaceae</taxon>
        <taxon>Kribbella</taxon>
    </lineage>
</organism>
<dbReference type="InterPro" id="IPR024079">
    <property type="entry name" value="MetalloPept_cat_dom_sf"/>
</dbReference>
<dbReference type="InterPro" id="IPR028994">
    <property type="entry name" value="Integrin_alpha_N"/>
</dbReference>
<dbReference type="EMBL" id="JBHLTC010000053">
    <property type="protein sequence ID" value="MFC0629382.1"/>
    <property type="molecule type" value="Genomic_DNA"/>
</dbReference>
<dbReference type="RefSeq" id="WP_380057364.1">
    <property type="nucleotide sequence ID" value="NZ_JBHLTC010000053.1"/>
</dbReference>
<reference evidence="2 3" key="1">
    <citation type="submission" date="2024-09" db="EMBL/GenBank/DDBJ databases">
        <authorList>
            <person name="Sun Q."/>
            <person name="Mori K."/>
        </authorList>
    </citation>
    <scope>NUCLEOTIDE SEQUENCE [LARGE SCALE GENOMIC DNA]</scope>
    <source>
        <strain evidence="2 3">CGMCC 1.15906</strain>
    </source>
</reference>
<keyword evidence="1" id="KW-0732">Signal</keyword>
<evidence type="ECO:0000313" key="2">
    <source>
        <dbReference type="EMBL" id="MFC0629382.1"/>
    </source>
</evidence>
<sequence length="389" mass="41322">MNSRPALLTMLGSLAVTALATMSAVAAVPPSADPAAPIVTAPLLADTDGDSLPDIWETNGYDANGDGTIDVDLPAMGATPTKKDLFVEMDYMAGRLTSIAAMDRIVEVFATAPVSNPDGTTGIRLHLDAGPAGGSAYNLGGGNEVPYDDDLQPVHTQTTAIRDANFAKSRRAVFYYMLWADSYNGGCSSGLEFGIPGDTFIVTVGPKCGYAGTDNQEVGTFMHEFGHALGLHHGGADGTNFKPNYLSVMNYYFQFRGVQKTDGTTYWGYSNVVPPALDEKNLNEAEGLGSSASGFKTTWWCPDGTIRSTTGAASLPIDWNCDGDATDVTMSDINRDNAKKTLTAQNDWANLVFGGGAVGQGPNVQTETDPAELQEMTLSEYLELQRNHR</sequence>
<proteinExistence type="predicted"/>
<evidence type="ECO:0000256" key="1">
    <source>
        <dbReference type="SAM" id="SignalP"/>
    </source>
</evidence>
<evidence type="ECO:0000313" key="3">
    <source>
        <dbReference type="Proteomes" id="UP001589890"/>
    </source>
</evidence>
<accession>A0ABV6QXL7</accession>
<keyword evidence="3" id="KW-1185">Reference proteome</keyword>